<gene>
    <name evidence="1" type="ORF">skT53_00700</name>
</gene>
<sequence>MEAGADFVSGDAVEDCDDVVCDSVCFVTSGNEDAADGVDEGDGSFTVDIVVDADAAVSDDTVCAFAMPRDAEKTAPAKTRDAKCLFNATPPVASEVSCRVRVEVPYTCVIHPKK</sequence>
<reference evidence="1 2" key="1">
    <citation type="submission" date="2020-08" db="EMBL/GenBank/DDBJ databases">
        <title>Complete Genome Sequence of Effusibacillus dendaii Strain skT53, Isolated from Farmland soil.</title>
        <authorList>
            <person name="Konishi T."/>
            <person name="Kawasaki H."/>
        </authorList>
    </citation>
    <scope>NUCLEOTIDE SEQUENCE [LARGE SCALE GENOMIC DNA]</scope>
    <source>
        <strain evidence="2">skT53</strain>
    </source>
</reference>
<organism evidence="1 2">
    <name type="scientific">Effusibacillus dendaii</name>
    <dbReference type="NCBI Taxonomy" id="2743772"/>
    <lineage>
        <taxon>Bacteria</taxon>
        <taxon>Bacillati</taxon>
        <taxon>Bacillota</taxon>
        <taxon>Bacilli</taxon>
        <taxon>Bacillales</taxon>
        <taxon>Alicyclobacillaceae</taxon>
        <taxon>Effusibacillus</taxon>
    </lineage>
</organism>
<dbReference type="EMBL" id="AP023366">
    <property type="protein sequence ID" value="BCJ85085.1"/>
    <property type="molecule type" value="Genomic_DNA"/>
</dbReference>
<accession>A0A7I8D4T1</accession>
<proteinExistence type="predicted"/>
<name>A0A7I8D4T1_9BACL</name>
<evidence type="ECO:0000313" key="2">
    <source>
        <dbReference type="Proteomes" id="UP000593802"/>
    </source>
</evidence>
<evidence type="ECO:0000313" key="1">
    <source>
        <dbReference type="EMBL" id="BCJ85085.1"/>
    </source>
</evidence>
<protein>
    <submittedName>
        <fullName evidence="1">Uncharacterized protein</fullName>
    </submittedName>
</protein>
<dbReference type="AlphaFoldDB" id="A0A7I8D4T1"/>
<keyword evidence="2" id="KW-1185">Reference proteome</keyword>
<dbReference type="KEGG" id="eff:skT53_00700"/>
<dbReference type="Proteomes" id="UP000593802">
    <property type="component" value="Chromosome"/>
</dbReference>